<dbReference type="PANTHER" id="PTHR37813:SF1">
    <property type="entry name" value="FELS-2 PROPHAGE PROTEIN"/>
    <property type="match status" value="1"/>
</dbReference>
<evidence type="ECO:0000256" key="2">
    <source>
        <dbReference type="SAM" id="Phobius"/>
    </source>
</evidence>
<accession>A0A5S5D061</accession>
<keyword evidence="4" id="KW-1185">Reference proteome</keyword>
<organism evidence="3 4">
    <name type="scientific">Sphingobacterium allocomposti</name>
    <dbReference type="NCBI Taxonomy" id="415956"/>
    <lineage>
        <taxon>Bacteria</taxon>
        <taxon>Pseudomonadati</taxon>
        <taxon>Bacteroidota</taxon>
        <taxon>Sphingobacteriia</taxon>
        <taxon>Sphingobacteriales</taxon>
        <taxon>Sphingobacteriaceae</taxon>
        <taxon>Sphingobacterium</taxon>
    </lineage>
</organism>
<keyword evidence="1" id="KW-1188">Viral release from host cell</keyword>
<feature type="transmembrane region" description="Helical" evidence="2">
    <location>
        <begin position="307"/>
        <end position="333"/>
    </location>
</feature>
<dbReference type="Proteomes" id="UP000325105">
    <property type="component" value="Unassembled WGS sequence"/>
</dbReference>
<keyword evidence="2" id="KW-0472">Membrane</keyword>
<comment type="caution">
    <text evidence="3">The sequence shown here is derived from an EMBL/GenBank/DDBJ whole genome shotgun (WGS) entry which is preliminary data.</text>
</comment>
<dbReference type="EMBL" id="VNHX01000027">
    <property type="protein sequence ID" value="TYP89427.1"/>
    <property type="molecule type" value="Genomic_DNA"/>
</dbReference>
<dbReference type="RefSeq" id="WP_148910024.1">
    <property type="nucleotide sequence ID" value="NZ_VNHX01000027.1"/>
</dbReference>
<keyword evidence="2" id="KW-1133">Transmembrane helix</keyword>
<proteinExistence type="predicted"/>
<dbReference type="InterPro" id="IPR010090">
    <property type="entry name" value="Phage_tape_meas"/>
</dbReference>
<keyword evidence="2" id="KW-0812">Transmembrane</keyword>
<dbReference type="OrthoDB" id="1414895at2"/>
<dbReference type="PANTHER" id="PTHR37813">
    <property type="entry name" value="FELS-2 PROPHAGE PROTEIN"/>
    <property type="match status" value="1"/>
</dbReference>
<dbReference type="NCBIfam" id="TIGR01760">
    <property type="entry name" value="tape_meas_TP901"/>
    <property type="match status" value="1"/>
</dbReference>
<protein>
    <submittedName>
        <fullName evidence="3">TP901 family phage tail tape measure protein</fullName>
    </submittedName>
</protein>
<reference evidence="3 4" key="1">
    <citation type="submission" date="2019-07" db="EMBL/GenBank/DDBJ databases">
        <title>Genomic Encyclopedia of Archaeal and Bacterial Type Strains, Phase II (KMG-II): from individual species to whole genera.</title>
        <authorList>
            <person name="Goeker M."/>
        </authorList>
    </citation>
    <scope>NUCLEOTIDE SEQUENCE [LARGE SCALE GENOMIC DNA]</scope>
    <source>
        <strain evidence="3 4">DSM 18850</strain>
    </source>
</reference>
<evidence type="ECO:0000313" key="4">
    <source>
        <dbReference type="Proteomes" id="UP000325105"/>
    </source>
</evidence>
<feature type="transmembrane region" description="Helical" evidence="2">
    <location>
        <begin position="279"/>
        <end position="301"/>
    </location>
</feature>
<dbReference type="AlphaFoldDB" id="A0A5S5D061"/>
<evidence type="ECO:0000313" key="3">
    <source>
        <dbReference type="EMBL" id="TYP89427.1"/>
    </source>
</evidence>
<name>A0A5S5D061_9SPHI</name>
<evidence type="ECO:0000256" key="1">
    <source>
        <dbReference type="ARBA" id="ARBA00022612"/>
    </source>
</evidence>
<gene>
    <name evidence="3" type="ORF">BC792_12728</name>
</gene>
<sequence>MSLTAIIKANIDDFTANLDRAQARLDEFSQGVGQKLAKLGSTFQAVGGAISLGVTAPLTAAGVAAFNMAAEFEDALGATDQIFKDSASGVKDWADSLETYFGISKQEALEYSNVMGSMLVNIGKLTEDQAAKQGAKLIELAGDLTAMYGGRTKDAVYALTGALKGNNTMLDNYGMAVNEALIKTRALQLGLISQGEEMSLSAKQAATLSLIYEQTAAAQGQAAREADGASGSIRAFQTEIANLSTEIGSVLLPVVTPLISNLKEIVQAFRSLSPETQKMIVVIGAFAAALGPLLLGIGSVLKLAPLVGTAFATITGPIGIAVAAVSAAAVLIIKNWETIKEYFTSGNGAAFWTSISNNAQKLWNTLKPILTYIRDSFIYTWQQIDNNVISIVRDSFDTILTIISGTFDIIVGIVQTFAKLLRGDFSGALESVRNLFKNVFTSILNIARNTLSSISHLLSIFLKSIGADELGARLENWANGLVPVKNETQAVSEKVEESTTKITNQTAALNSNAEATKKAGKGVQDYRKELDQLLASWGIYESQIAVINTSFRDFNKLAKNAGASLAEFQTIASREWSEKAILSLDRILRNMDVDGFESPWTIDIPAQVKIDADFTKLNDKLTKLKSDLKGFIELDLQNLVGNSVSTMMSAVGDALAQGGNIIDAIGAGIIKSLGGLARSIGEQMIAFGVAGIALKKLMMNPYLALAAGAALVALGSFAQSSVSRQTSQFNGTNASANIGSQLTNDYSNWRGALYNNDKQVVELKLKNTELTGALELSNTRNKRLS</sequence>